<name>A0A6B1D8H9_9CHLR</name>
<reference evidence="2" key="1">
    <citation type="submission" date="2019-09" db="EMBL/GenBank/DDBJ databases">
        <title>Characterisation of the sponge microbiome using genome-centric metagenomics.</title>
        <authorList>
            <person name="Engelberts J.P."/>
            <person name="Robbins S.J."/>
            <person name="De Goeij J.M."/>
            <person name="Aranda M."/>
            <person name="Bell S.C."/>
            <person name="Webster N.S."/>
        </authorList>
    </citation>
    <scope>NUCLEOTIDE SEQUENCE</scope>
    <source>
        <strain evidence="2">SB0661_bin_32</strain>
    </source>
</reference>
<sequence>MKRLANSMVHLNDNDGQFEKLPVGQGTIDFGAMNNKLLEIGYPRPCILEIVIPGGTDEDFRVSKTALEELGWQT</sequence>
<feature type="domain" description="Xylose isomerase-like TIM barrel" evidence="1">
    <location>
        <begin position="7"/>
        <end position="61"/>
    </location>
</feature>
<dbReference type="AlphaFoldDB" id="A0A6B1D8H9"/>
<evidence type="ECO:0000259" key="1">
    <source>
        <dbReference type="Pfam" id="PF01261"/>
    </source>
</evidence>
<dbReference type="Pfam" id="PF01261">
    <property type="entry name" value="AP_endonuc_2"/>
    <property type="match status" value="1"/>
</dbReference>
<dbReference type="Gene3D" id="3.20.20.150">
    <property type="entry name" value="Divalent-metal-dependent TIM barrel enzymes"/>
    <property type="match status" value="1"/>
</dbReference>
<comment type="caution">
    <text evidence="2">The sequence shown here is derived from an EMBL/GenBank/DDBJ whole genome shotgun (WGS) entry which is preliminary data.</text>
</comment>
<proteinExistence type="predicted"/>
<gene>
    <name evidence="2" type="ORF">F4X14_14855</name>
</gene>
<dbReference type="InterPro" id="IPR036237">
    <property type="entry name" value="Xyl_isomerase-like_sf"/>
</dbReference>
<dbReference type="EMBL" id="VXMH01000076">
    <property type="protein sequence ID" value="MYC96241.1"/>
    <property type="molecule type" value="Genomic_DNA"/>
</dbReference>
<dbReference type="InterPro" id="IPR013022">
    <property type="entry name" value="Xyl_isomerase-like_TIM-brl"/>
</dbReference>
<dbReference type="SUPFAM" id="SSF51658">
    <property type="entry name" value="Xylose isomerase-like"/>
    <property type="match status" value="1"/>
</dbReference>
<accession>A0A6B1D8H9</accession>
<organism evidence="2">
    <name type="scientific">Caldilineaceae bacterium SB0661_bin_32</name>
    <dbReference type="NCBI Taxonomy" id="2605255"/>
    <lineage>
        <taxon>Bacteria</taxon>
        <taxon>Bacillati</taxon>
        <taxon>Chloroflexota</taxon>
        <taxon>Caldilineae</taxon>
        <taxon>Caldilineales</taxon>
        <taxon>Caldilineaceae</taxon>
    </lineage>
</organism>
<evidence type="ECO:0000313" key="2">
    <source>
        <dbReference type="EMBL" id="MYC96241.1"/>
    </source>
</evidence>
<protein>
    <recommendedName>
        <fullName evidence="1">Xylose isomerase-like TIM barrel domain-containing protein</fullName>
    </recommendedName>
</protein>